<comment type="caution">
    <text evidence="1">The sequence shown here is derived from an EMBL/GenBank/DDBJ whole genome shotgun (WGS) entry which is preliminary data.</text>
</comment>
<name>A0ABQ9I6J7_9NEOP</name>
<sequence>MWVAPDVNNCYRAKCKLCNCTMKADITNIKRDTQTAADTKVKEAEIKLSAVFAARNLPLTLMDHLDSVLKECFPDSKIAQGIQMKCNKVTAVTLVGVKTACIVVHYFSEEEHKVVSRFWDLVQVYDPCDSASVEKGGTAENFYAKIVESFEKANVPLSNVIDFASDCCNTMMIENNSVASHFRESCPGIIIMICICHSLHLCSSAGCKEIKRCDDMARNIHSFFFLNNISNVFEYGCLKNAAPILNPLTVTVSCDGKNFGELGTTLPSLIGRWF</sequence>
<proteinExistence type="predicted"/>
<organism evidence="1 2">
    <name type="scientific">Dryococelus australis</name>
    <dbReference type="NCBI Taxonomy" id="614101"/>
    <lineage>
        <taxon>Eukaryota</taxon>
        <taxon>Metazoa</taxon>
        <taxon>Ecdysozoa</taxon>
        <taxon>Arthropoda</taxon>
        <taxon>Hexapoda</taxon>
        <taxon>Insecta</taxon>
        <taxon>Pterygota</taxon>
        <taxon>Neoptera</taxon>
        <taxon>Polyneoptera</taxon>
        <taxon>Phasmatodea</taxon>
        <taxon>Verophasmatodea</taxon>
        <taxon>Anareolatae</taxon>
        <taxon>Phasmatidae</taxon>
        <taxon>Eurycanthinae</taxon>
        <taxon>Dryococelus</taxon>
    </lineage>
</organism>
<evidence type="ECO:0000313" key="2">
    <source>
        <dbReference type="Proteomes" id="UP001159363"/>
    </source>
</evidence>
<keyword evidence="2" id="KW-1185">Reference proteome</keyword>
<dbReference type="Proteomes" id="UP001159363">
    <property type="component" value="Chromosome 2"/>
</dbReference>
<dbReference type="PANTHER" id="PTHR37162:SF1">
    <property type="entry name" value="BED-TYPE DOMAIN-CONTAINING PROTEIN"/>
    <property type="match status" value="1"/>
</dbReference>
<accession>A0ABQ9I6J7</accession>
<evidence type="ECO:0008006" key="3">
    <source>
        <dbReference type="Google" id="ProtNLM"/>
    </source>
</evidence>
<dbReference type="EMBL" id="JARBHB010000002">
    <property type="protein sequence ID" value="KAJ8892276.1"/>
    <property type="molecule type" value="Genomic_DNA"/>
</dbReference>
<protein>
    <recommendedName>
        <fullName evidence="3">DUF659 domain-containing protein</fullName>
    </recommendedName>
</protein>
<reference evidence="1 2" key="1">
    <citation type="submission" date="2023-02" db="EMBL/GenBank/DDBJ databases">
        <title>LHISI_Scaffold_Assembly.</title>
        <authorList>
            <person name="Stuart O.P."/>
            <person name="Cleave R."/>
            <person name="Magrath M.J.L."/>
            <person name="Mikheyev A.S."/>
        </authorList>
    </citation>
    <scope>NUCLEOTIDE SEQUENCE [LARGE SCALE GENOMIC DNA]</scope>
    <source>
        <strain evidence="1">Daus_M_001</strain>
        <tissue evidence="1">Leg muscle</tissue>
    </source>
</reference>
<evidence type="ECO:0000313" key="1">
    <source>
        <dbReference type="EMBL" id="KAJ8892276.1"/>
    </source>
</evidence>
<gene>
    <name evidence="1" type="ORF">PR048_004856</name>
</gene>
<dbReference type="PANTHER" id="PTHR37162">
    <property type="entry name" value="HAT FAMILY DIMERISATION DOMAINCONTAINING PROTEIN-RELATED"/>
    <property type="match status" value="1"/>
</dbReference>